<evidence type="ECO:0000313" key="1">
    <source>
        <dbReference type="EMBL" id="AGO83595.1"/>
    </source>
</evidence>
<dbReference type="GeneID" id="16605382"/>
<evidence type="ECO:0000313" key="2">
    <source>
        <dbReference type="Proteomes" id="UP000204584"/>
    </source>
</evidence>
<proteinExistence type="predicted"/>
<sequence length="161" mass="17177">MRVRRAGNDDDNHALTTAVSGLRVAASLAPDAGFDAAARVLRAAREKSHRDGRLRLYLVDQADPLPATCGGGDRVAVMTLAAVRQRWPRLFDSNDDKSSSARATDAPEAVRLLTRETAETDLVVVSRLCLGEAALDAEFGPRDDPIVERVRALVAGMAASA</sequence>
<gene>
    <name evidence="1" type="ORF">psal_cds_137</name>
</gene>
<dbReference type="EMBL" id="KC977571">
    <property type="protein sequence ID" value="AGO83595.1"/>
    <property type="molecule type" value="Genomic_DNA"/>
</dbReference>
<accession>S4W0I5</accession>
<dbReference type="KEGG" id="vg:16605382"/>
<dbReference type="RefSeq" id="YP_008436657.1">
    <property type="nucleotide sequence ID" value="NC_022098.1"/>
</dbReference>
<organism evidence="1 2">
    <name type="scientific">Pandoravirus salinus</name>
    <dbReference type="NCBI Taxonomy" id="1349410"/>
    <lineage>
        <taxon>Viruses</taxon>
        <taxon>Pandoravirus</taxon>
    </lineage>
</organism>
<keyword evidence="2" id="KW-1185">Reference proteome</keyword>
<name>S4W0I5_9VIRU</name>
<reference evidence="1 2" key="1">
    <citation type="journal article" date="2013" name="Science">
        <title>Pandoraviruses: amoeba viruses with genomes up to 2.5 Mb reaching that of parasitic eukaryotes.</title>
        <authorList>
            <person name="Philippe N."/>
            <person name="Legendre M."/>
            <person name="Doutre G."/>
            <person name="Coute Y."/>
            <person name="Poirot O."/>
            <person name="Lescot M."/>
            <person name="Arslan D."/>
            <person name="Seltzer V."/>
            <person name="Bertaux L."/>
            <person name="Bruley C."/>
            <person name="Garin J."/>
            <person name="Claverie J.M."/>
            <person name="Abergel C."/>
        </authorList>
    </citation>
    <scope>NUCLEOTIDE SEQUENCE [LARGE SCALE GENOMIC DNA]</scope>
</reference>
<dbReference type="Proteomes" id="UP000204584">
    <property type="component" value="Segment"/>
</dbReference>
<protein>
    <submittedName>
        <fullName evidence="1">Uncharacterized protein</fullName>
    </submittedName>
</protein>